<name>A0A1S3D8A0_DIACI</name>
<reference evidence="5" key="1">
    <citation type="submission" date="2025-08" db="UniProtKB">
        <authorList>
            <consortium name="RefSeq"/>
        </authorList>
    </citation>
    <scope>IDENTIFICATION</scope>
</reference>
<dbReference type="PaxDb" id="121845-A0A1S3D8A0"/>
<proteinExistence type="predicted"/>
<keyword evidence="4" id="KW-1185">Reference proteome</keyword>
<feature type="transmembrane region" description="Helical" evidence="2">
    <location>
        <begin position="181"/>
        <end position="205"/>
    </location>
</feature>
<evidence type="ECO:0000313" key="5">
    <source>
        <dbReference type="RefSeq" id="XP_008475636.1"/>
    </source>
</evidence>
<evidence type="ECO:0000256" key="1">
    <source>
        <dbReference type="SAM" id="MobiDB-lite"/>
    </source>
</evidence>
<dbReference type="AlphaFoldDB" id="A0A1S3D8A0"/>
<dbReference type="KEGG" id="dci:103512643"/>
<sequence>MGTTIIALLLVLSTGRHMMAFTSAIDAKPENTSLKFTNGSSDLNGKQNGYENVYNRQLKKKYISARDRGDETSWNEANMVQKLNSTEPDENPYLRKVIGMQSVSLQDTMLKNVSNSNQKHRENIDSSPELIRQRHPRESVKNSHIPNELTVNQKHLELEKSLRVVTDIIDDDNNLNVQINITTILCIAIVLCYVINFIFCCALCFQLEDC</sequence>
<gene>
    <name evidence="5" type="primary">LOC103512643</name>
</gene>
<evidence type="ECO:0000256" key="2">
    <source>
        <dbReference type="SAM" id="Phobius"/>
    </source>
</evidence>
<feature type="chain" id="PRO_5010208105" evidence="3">
    <location>
        <begin position="21"/>
        <end position="210"/>
    </location>
</feature>
<evidence type="ECO:0000256" key="3">
    <source>
        <dbReference type="SAM" id="SignalP"/>
    </source>
</evidence>
<dbReference type="RefSeq" id="XP_008475636.1">
    <property type="nucleotide sequence ID" value="XM_008477414.2"/>
</dbReference>
<accession>A0A1S3D8A0</accession>
<feature type="signal peptide" evidence="3">
    <location>
        <begin position="1"/>
        <end position="20"/>
    </location>
</feature>
<organism evidence="4 5">
    <name type="scientific">Diaphorina citri</name>
    <name type="common">Asian citrus psyllid</name>
    <dbReference type="NCBI Taxonomy" id="121845"/>
    <lineage>
        <taxon>Eukaryota</taxon>
        <taxon>Metazoa</taxon>
        <taxon>Ecdysozoa</taxon>
        <taxon>Arthropoda</taxon>
        <taxon>Hexapoda</taxon>
        <taxon>Insecta</taxon>
        <taxon>Pterygota</taxon>
        <taxon>Neoptera</taxon>
        <taxon>Paraneoptera</taxon>
        <taxon>Hemiptera</taxon>
        <taxon>Sternorrhyncha</taxon>
        <taxon>Psylloidea</taxon>
        <taxon>Psyllidae</taxon>
        <taxon>Diaphorininae</taxon>
        <taxon>Diaphorina</taxon>
    </lineage>
</organism>
<keyword evidence="2" id="KW-1133">Transmembrane helix</keyword>
<evidence type="ECO:0000313" key="4">
    <source>
        <dbReference type="Proteomes" id="UP000079169"/>
    </source>
</evidence>
<feature type="region of interest" description="Disordered" evidence="1">
    <location>
        <begin position="115"/>
        <end position="143"/>
    </location>
</feature>
<protein>
    <submittedName>
        <fullName evidence="5">Uncharacterized protein LOC103512643 isoform X1</fullName>
    </submittedName>
</protein>
<dbReference type="Proteomes" id="UP000079169">
    <property type="component" value="Unplaced"/>
</dbReference>
<keyword evidence="2" id="KW-0812">Transmembrane</keyword>
<keyword evidence="3" id="KW-0732">Signal</keyword>
<keyword evidence="2" id="KW-0472">Membrane</keyword>
<dbReference type="GeneID" id="103512643"/>